<evidence type="ECO:0000256" key="2">
    <source>
        <dbReference type="ARBA" id="ARBA00001933"/>
    </source>
</evidence>
<comment type="catalytic activity">
    <reaction evidence="12">
        <text>L-ornithine + H(+) = putrescine + CO2</text>
        <dbReference type="Rhea" id="RHEA:22964"/>
        <dbReference type="ChEBI" id="CHEBI:15378"/>
        <dbReference type="ChEBI" id="CHEBI:16526"/>
        <dbReference type="ChEBI" id="CHEBI:46911"/>
        <dbReference type="ChEBI" id="CHEBI:326268"/>
        <dbReference type="EC" id="4.1.1.17"/>
    </reaction>
</comment>
<evidence type="ECO:0000256" key="1">
    <source>
        <dbReference type="ARBA" id="ARBA00000971"/>
    </source>
</evidence>
<sequence>MNVDYDNIDTFHMGSICDRLVDQSVRGCLNNCGNWKLALNAEPPLLPSTYRVTNLDERIHVLDSESNVMTVIKDIAMSGLQEEAFYVLDIGDIVQKHQIWKEKLPRVDPYYAVKCNDSLIVIEVLAALGVNFDCASKNEINKVLSLGVEPSRIIFANPAKPASHIRHAAAVRVETMTVDNESELHKIKKLFPTAKIVLRIRCDAEVAQCPLGMKFGCDPIHEAPNLLRLAYNLGLNVVGFSFHVGSGCQDPPVYYRAIRHCKLLFDMASDLGFKPYLLDLGGGYPGDKGTSIDKVADIINKALDEYFNTDAVHVIAEPGRFYVASAFTLATSIHSKRAIRGDENTNAIMHNMYYINDGVYGSFNCLLYDHQHVTPIPLKNGCGKMIPSSVWGPTCDGLDKIVENIMLHDMELGEWMIFENMGAYTLPVASPFNGFPIPKVHIVSDEDIWLLLKDALPLTEDHFVIGNTPTNLRLGLDIGGNDIDPWRDSHPMELAPPEILTDTPNTPSHFIFDKSYAHKLSIASVCEELGGNSSILTDIESEILDSRADYMYYYMPVFIERRSGAVSFLEAPRIVPFYGEFRFARPRLLRRESTSTSLDDLLRAHTSPSRGENLPPFDAEKEEHVAMGVDVEVLSPGDGQTYPKAGQTVVVHYTGTLANGKKFDSSRDRGIPFKFKIGKGEVIKGWDQGVAQMCVGQRARLTCSPDFAYGSRGHPGIYPLMQNDITHTIPPNAVLIFDVELLKVEP</sequence>
<proteinExistence type="inferred from homology"/>
<organism evidence="16 17">
    <name type="scientific">Temnothorax longispinosus</name>
    <dbReference type="NCBI Taxonomy" id="300112"/>
    <lineage>
        <taxon>Eukaryota</taxon>
        <taxon>Metazoa</taxon>
        <taxon>Ecdysozoa</taxon>
        <taxon>Arthropoda</taxon>
        <taxon>Hexapoda</taxon>
        <taxon>Insecta</taxon>
        <taxon>Pterygota</taxon>
        <taxon>Neoptera</taxon>
        <taxon>Endopterygota</taxon>
        <taxon>Hymenoptera</taxon>
        <taxon>Apocrita</taxon>
        <taxon>Aculeata</taxon>
        <taxon>Formicoidea</taxon>
        <taxon>Formicidae</taxon>
        <taxon>Myrmicinae</taxon>
        <taxon>Temnothorax</taxon>
    </lineage>
</organism>
<evidence type="ECO:0000313" key="16">
    <source>
        <dbReference type="EMBL" id="TGZ54048.1"/>
    </source>
</evidence>
<evidence type="ECO:0000259" key="15">
    <source>
        <dbReference type="PROSITE" id="PS50059"/>
    </source>
</evidence>
<evidence type="ECO:0000256" key="5">
    <source>
        <dbReference type="ARBA" id="ARBA00023110"/>
    </source>
</evidence>
<dbReference type="InterPro" id="IPR000183">
    <property type="entry name" value="Orn/DAP/Arg_de-COase"/>
</dbReference>
<dbReference type="InterPro" id="IPR002433">
    <property type="entry name" value="Orn_de-COase"/>
</dbReference>
<dbReference type="EC" id="5.2.1.8" evidence="14"/>
<dbReference type="PROSITE" id="PS00878">
    <property type="entry name" value="ODR_DC_2_1"/>
    <property type="match status" value="1"/>
</dbReference>
<dbReference type="Pfam" id="PF00254">
    <property type="entry name" value="FKBP_C"/>
    <property type="match status" value="1"/>
</dbReference>
<comment type="subunit">
    <text evidence="11">Homodimer. Only the dimer is catalytically active, as the active sites are constructed of residues from both monomers.</text>
</comment>
<dbReference type="SUPFAM" id="SSF51419">
    <property type="entry name" value="PLP-binding barrel"/>
    <property type="match status" value="1"/>
</dbReference>
<keyword evidence="17" id="KW-1185">Reference proteome</keyword>
<dbReference type="InterPro" id="IPR029066">
    <property type="entry name" value="PLP-binding_barrel"/>
</dbReference>
<evidence type="ECO:0000256" key="14">
    <source>
        <dbReference type="PROSITE-ProRule" id="PRU00277"/>
    </source>
</evidence>
<dbReference type="InterPro" id="IPR022644">
    <property type="entry name" value="De-COase2_N"/>
</dbReference>
<evidence type="ECO:0000256" key="4">
    <source>
        <dbReference type="ARBA" id="ARBA00022898"/>
    </source>
</evidence>
<evidence type="ECO:0000256" key="9">
    <source>
        <dbReference type="ARBA" id="ARBA00034115"/>
    </source>
</evidence>
<dbReference type="AlphaFoldDB" id="A0A4S2L0U9"/>
<comment type="function">
    <text evidence="10">Catalyzes the first and rate-limiting step of polyamine biosynthesis that converts ornithine into putrescine, which is the precursor for the polyamines, spermidine and spermine. Polyamines are essential for cell proliferation and are implicated in cellular processes, ranging from DNA replication to apoptosis.</text>
</comment>
<dbReference type="Gene3D" id="3.10.50.40">
    <property type="match status" value="1"/>
</dbReference>
<comment type="cofactor">
    <cofactor evidence="2 13">
        <name>pyridoxal 5'-phosphate</name>
        <dbReference type="ChEBI" id="CHEBI:597326"/>
    </cofactor>
</comment>
<evidence type="ECO:0000256" key="6">
    <source>
        <dbReference type="ARBA" id="ARBA00023115"/>
    </source>
</evidence>
<name>A0A4S2L0U9_9HYME</name>
<comment type="pathway">
    <text evidence="9">Amine and polyamine biosynthesis; putrescine biosynthesis via L-ornithine pathway; putrescine from L-ornithine: step 1/1.</text>
</comment>
<dbReference type="FunFam" id="3.10.50.40:FF:000025">
    <property type="entry name" value="Peptidylprolyl isomerase"/>
    <property type="match status" value="1"/>
</dbReference>
<evidence type="ECO:0000256" key="11">
    <source>
        <dbReference type="ARBA" id="ARBA00046672"/>
    </source>
</evidence>
<dbReference type="Pfam" id="PF02784">
    <property type="entry name" value="Orn_Arg_deC_N"/>
    <property type="match status" value="1"/>
</dbReference>
<protein>
    <recommendedName>
        <fullName evidence="14">peptidylprolyl isomerase</fullName>
        <ecNumber evidence="14">5.2.1.8</ecNumber>
    </recommendedName>
</protein>
<evidence type="ECO:0000256" key="10">
    <source>
        <dbReference type="ARBA" id="ARBA00037173"/>
    </source>
</evidence>
<feature type="modified residue" description="N6-(pyridoxal phosphate)lysine" evidence="13">
    <location>
        <position position="114"/>
    </location>
</feature>
<reference evidence="16 17" key="1">
    <citation type="journal article" date="2019" name="Philos. Trans. R. Soc. Lond., B, Biol. Sci.">
        <title>Ant behaviour and brain gene expression of defending hosts depend on the ecological success of the intruding social parasite.</title>
        <authorList>
            <person name="Kaur R."/>
            <person name="Stoldt M."/>
            <person name="Jongepier E."/>
            <person name="Feldmeyer B."/>
            <person name="Menzel F."/>
            <person name="Bornberg-Bauer E."/>
            <person name="Foitzik S."/>
        </authorList>
    </citation>
    <scope>NUCLEOTIDE SEQUENCE [LARGE SCALE GENOMIC DNA]</scope>
    <source>
        <tissue evidence="16">Whole body</tissue>
    </source>
</reference>
<dbReference type="InterPro" id="IPR022657">
    <property type="entry name" value="De-COase2_CS"/>
</dbReference>
<dbReference type="InterPro" id="IPR009006">
    <property type="entry name" value="Ala_racemase/Decarboxylase_C"/>
</dbReference>
<comment type="catalytic activity">
    <reaction evidence="1 14">
        <text>[protein]-peptidylproline (omega=180) = [protein]-peptidylproline (omega=0)</text>
        <dbReference type="Rhea" id="RHEA:16237"/>
        <dbReference type="Rhea" id="RHEA-COMP:10747"/>
        <dbReference type="Rhea" id="RHEA-COMP:10748"/>
        <dbReference type="ChEBI" id="CHEBI:83833"/>
        <dbReference type="ChEBI" id="CHEBI:83834"/>
        <dbReference type="EC" id="5.2.1.8"/>
    </reaction>
</comment>
<dbReference type="STRING" id="300112.A0A4S2L0U9"/>
<dbReference type="GO" id="GO:0005737">
    <property type="term" value="C:cytoplasm"/>
    <property type="evidence" value="ECO:0007669"/>
    <property type="project" value="TreeGrafter"/>
</dbReference>
<dbReference type="InterPro" id="IPR001179">
    <property type="entry name" value="PPIase_FKBP_dom"/>
</dbReference>
<evidence type="ECO:0000256" key="7">
    <source>
        <dbReference type="ARBA" id="ARBA00023235"/>
    </source>
</evidence>
<dbReference type="PRINTS" id="PR01182">
    <property type="entry name" value="ORNDCRBXLASE"/>
</dbReference>
<comment type="caution">
    <text evidence="16">The sequence shown here is derived from an EMBL/GenBank/DDBJ whole genome shotgun (WGS) entry which is preliminary data.</text>
</comment>
<dbReference type="SUPFAM" id="SSF50621">
    <property type="entry name" value="Alanine racemase C-terminal domain-like"/>
    <property type="match status" value="1"/>
</dbReference>
<dbReference type="CDD" id="cd00622">
    <property type="entry name" value="PLPDE_III_ODC"/>
    <property type="match status" value="1"/>
</dbReference>
<accession>A0A4S2L0U9</accession>
<evidence type="ECO:0000256" key="12">
    <source>
        <dbReference type="ARBA" id="ARBA00049127"/>
    </source>
</evidence>
<comment type="similarity">
    <text evidence="3">Belongs to the Orn/Lys/Arg decarboxylase class-II family.</text>
</comment>
<dbReference type="GO" id="GO:0004586">
    <property type="term" value="F:ornithine decarboxylase activity"/>
    <property type="evidence" value="ECO:0007669"/>
    <property type="project" value="UniProtKB-EC"/>
</dbReference>
<dbReference type="InterPro" id="IPR046357">
    <property type="entry name" value="PPIase_dom_sf"/>
</dbReference>
<dbReference type="PROSITE" id="PS50059">
    <property type="entry name" value="FKBP_PPIASE"/>
    <property type="match status" value="1"/>
</dbReference>
<keyword evidence="6" id="KW-0620">Polyamine biosynthesis</keyword>
<dbReference type="Proteomes" id="UP000310200">
    <property type="component" value="Unassembled WGS sequence"/>
</dbReference>
<dbReference type="GO" id="GO:0033387">
    <property type="term" value="P:putrescine biosynthetic process from arginine, via ornithine"/>
    <property type="evidence" value="ECO:0007669"/>
    <property type="project" value="TreeGrafter"/>
</dbReference>
<evidence type="ECO:0000256" key="13">
    <source>
        <dbReference type="PIRSR" id="PIRSR600183-50"/>
    </source>
</evidence>
<dbReference type="EMBL" id="QBLH01000831">
    <property type="protein sequence ID" value="TGZ54048.1"/>
    <property type="molecule type" value="Genomic_DNA"/>
</dbReference>
<keyword evidence="8" id="KW-0456">Lyase</keyword>
<dbReference type="InterPro" id="IPR022653">
    <property type="entry name" value="De-COase2_pyr-phos_BS"/>
</dbReference>
<evidence type="ECO:0000256" key="3">
    <source>
        <dbReference type="ARBA" id="ARBA00008872"/>
    </source>
</evidence>
<keyword evidence="4 13" id="KW-0663">Pyridoxal phosphate</keyword>
<feature type="domain" description="PPIase FKBP-type" evidence="15">
    <location>
        <begin position="646"/>
        <end position="745"/>
    </location>
</feature>
<dbReference type="PANTHER" id="PTHR11482:SF6">
    <property type="entry name" value="ORNITHINE DECARBOXYLASE 1-RELATED"/>
    <property type="match status" value="1"/>
</dbReference>
<dbReference type="SUPFAM" id="SSF54534">
    <property type="entry name" value="FKBP-like"/>
    <property type="match status" value="1"/>
</dbReference>
<dbReference type="PANTHER" id="PTHR11482">
    <property type="entry name" value="ARGININE/DIAMINOPIMELATE/ORNITHINE DECARBOXYLASE"/>
    <property type="match status" value="1"/>
</dbReference>
<keyword evidence="5 14" id="KW-0697">Rotamase</keyword>
<evidence type="ECO:0000256" key="8">
    <source>
        <dbReference type="ARBA" id="ARBA00023239"/>
    </source>
</evidence>
<dbReference type="PROSITE" id="PS00879">
    <property type="entry name" value="ODR_DC_2_2"/>
    <property type="match status" value="1"/>
</dbReference>
<dbReference type="Gene3D" id="2.40.37.10">
    <property type="entry name" value="Lyase, Ornithine Decarboxylase, Chain A, domain 1"/>
    <property type="match status" value="1"/>
</dbReference>
<dbReference type="GO" id="GO:0003755">
    <property type="term" value="F:peptidyl-prolyl cis-trans isomerase activity"/>
    <property type="evidence" value="ECO:0007669"/>
    <property type="project" value="UniProtKB-KW"/>
</dbReference>
<dbReference type="PRINTS" id="PR01179">
    <property type="entry name" value="ODADCRBXLASE"/>
</dbReference>
<dbReference type="FunFam" id="3.20.20.10:FF:000005">
    <property type="entry name" value="Ornithine decarboxylase"/>
    <property type="match status" value="1"/>
</dbReference>
<gene>
    <name evidence="16" type="ORF">DBV15_00353</name>
</gene>
<feature type="active site" description="Proton donor" evidence="13">
    <location>
        <position position="395"/>
    </location>
</feature>
<evidence type="ECO:0000313" key="17">
    <source>
        <dbReference type="Proteomes" id="UP000310200"/>
    </source>
</evidence>
<keyword evidence="7 14" id="KW-0413">Isomerase</keyword>
<dbReference type="Gene3D" id="3.20.20.10">
    <property type="entry name" value="Alanine racemase"/>
    <property type="match status" value="1"/>
</dbReference>